<proteinExistence type="predicted"/>
<dbReference type="InterPro" id="IPR021660">
    <property type="entry name" value="DUF3253"/>
</dbReference>
<dbReference type="EMBL" id="CAEZSU010000078">
    <property type="protein sequence ID" value="CAB4550780.1"/>
    <property type="molecule type" value="Genomic_DNA"/>
</dbReference>
<name>A0A6J6JX00_9ZZZZ</name>
<reference evidence="4" key="1">
    <citation type="submission" date="2020-05" db="EMBL/GenBank/DDBJ databases">
        <authorList>
            <person name="Chiriac C."/>
            <person name="Salcher M."/>
            <person name="Ghai R."/>
            <person name="Kavagutti S V."/>
        </authorList>
    </citation>
    <scope>NUCLEOTIDE SEQUENCE</scope>
</reference>
<dbReference type="EMBL" id="CAEZVV010000034">
    <property type="protein sequence ID" value="CAB4642120.1"/>
    <property type="molecule type" value="Genomic_DNA"/>
</dbReference>
<dbReference type="Gene3D" id="1.10.10.10">
    <property type="entry name" value="Winged helix-like DNA-binding domain superfamily/Winged helix DNA-binding domain"/>
    <property type="match status" value="1"/>
</dbReference>
<dbReference type="InterPro" id="IPR036390">
    <property type="entry name" value="WH_DNA-bd_sf"/>
</dbReference>
<accession>A0A6J6JX00</accession>
<dbReference type="PANTHER" id="PTHR37463">
    <property type="entry name" value="GSL3115 PROTEIN"/>
    <property type="match status" value="1"/>
</dbReference>
<dbReference type="EMBL" id="CAEZTG010000092">
    <property type="protein sequence ID" value="CAB4569079.1"/>
    <property type="molecule type" value="Genomic_DNA"/>
</dbReference>
<evidence type="ECO:0000313" key="4">
    <source>
        <dbReference type="EMBL" id="CAB4642120.1"/>
    </source>
</evidence>
<organism evidence="4">
    <name type="scientific">freshwater metagenome</name>
    <dbReference type="NCBI Taxonomy" id="449393"/>
    <lineage>
        <taxon>unclassified sequences</taxon>
        <taxon>metagenomes</taxon>
        <taxon>ecological metagenomes</taxon>
    </lineage>
</organism>
<evidence type="ECO:0000313" key="3">
    <source>
        <dbReference type="EMBL" id="CAB4577981.1"/>
    </source>
</evidence>
<dbReference type="InterPro" id="IPR017136">
    <property type="entry name" value="UCP037205"/>
</dbReference>
<dbReference type="PANTHER" id="PTHR37463:SF1">
    <property type="entry name" value="DUF2256 DOMAIN-CONTAINING PROTEIN"/>
    <property type="match status" value="1"/>
</dbReference>
<dbReference type="Pfam" id="PF10013">
    <property type="entry name" value="DUF2256"/>
    <property type="match status" value="1"/>
</dbReference>
<dbReference type="Pfam" id="PF11625">
    <property type="entry name" value="DUF3253"/>
    <property type="match status" value="1"/>
</dbReference>
<gene>
    <name evidence="1" type="ORF">UFOPK1495_00851</name>
    <name evidence="2" type="ORF">UFOPK1603_01048</name>
    <name evidence="3" type="ORF">UFOPK1711_00952</name>
    <name evidence="4" type="ORF">UFOPK2143_00752</name>
</gene>
<evidence type="ECO:0000313" key="1">
    <source>
        <dbReference type="EMBL" id="CAB4550780.1"/>
    </source>
</evidence>
<dbReference type="AlphaFoldDB" id="A0A6J6JX00"/>
<dbReference type="InterPro" id="IPR036388">
    <property type="entry name" value="WH-like_DNA-bd_sf"/>
</dbReference>
<protein>
    <submittedName>
        <fullName evidence="4">Unannotated protein</fullName>
    </submittedName>
</protein>
<dbReference type="SUPFAM" id="SSF46785">
    <property type="entry name" value="Winged helix' DNA-binding domain"/>
    <property type="match status" value="1"/>
</dbReference>
<evidence type="ECO:0000313" key="2">
    <source>
        <dbReference type="EMBL" id="CAB4569079.1"/>
    </source>
</evidence>
<dbReference type="EMBL" id="CAEZTR010000048">
    <property type="protein sequence ID" value="CAB4577981.1"/>
    <property type="molecule type" value="Genomic_DNA"/>
</dbReference>
<sequence>MPDLAVKHCVVCGRTITWRKKWARSWDEVRYCSDACRKRGIQPVDQELETAIMNLLAQRPRNATISPDDAAQLVCGEDWERVTEQARAAARRLCVEGRVVITQEGRRVDPSTAKGPFRIGLT</sequence>